<reference evidence="2" key="2">
    <citation type="submission" date="2021-08" db="EMBL/GenBank/DDBJ databases">
        <authorList>
            <person name="Eriksson T."/>
        </authorList>
    </citation>
    <scope>NUCLEOTIDE SEQUENCE</scope>
    <source>
        <strain evidence="2">Stoneville</strain>
        <tissue evidence="2">Whole head</tissue>
    </source>
</reference>
<evidence type="ECO:0000313" key="2">
    <source>
        <dbReference type="EMBL" id="KAH0809911.1"/>
    </source>
</evidence>
<feature type="region of interest" description="Disordered" evidence="1">
    <location>
        <begin position="350"/>
        <end position="380"/>
    </location>
</feature>
<protein>
    <submittedName>
        <fullName evidence="2">Uncharacterized protein</fullName>
    </submittedName>
</protein>
<dbReference type="Proteomes" id="UP000719412">
    <property type="component" value="Unassembled WGS sequence"/>
</dbReference>
<reference evidence="2" key="1">
    <citation type="journal article" date="2020" name="J Insects Food Feed">
        <title>The yellow mealworm (Tenebrio molitor) genome: a resource for the emerging insects as food and feed industry.</title>
        <authorList>
            <person name="Eriksson T."/>
            <person name="Andere A."/>
            <person name="Kelstrup H."/>
            <person name="Emery V."/>
            <person name="Picard C."/>
        </authorList>
    </citation>
    <scope>NUCLEOTIDE SEQUENCE</scope>
    <source>
        <strain evidence="2">Stoneville</strain>
        <tissue evidence="2">Whole head</tissue>
    </source>
</reference>
<accession>A0A8J6H907</accession>
<dbReference type="EMBL" id="JABDTM020027830">
    <property type="protein sequence ID" value="KAH0809911.1"/>
    <property type="molecule type" value="Genomic_DNA"/>
</dbReference>
<comment type="caution">
    <text evidence="2">The sequence shown here is derived from an EMBL/GenBank/DDBJ whole genome shotgun (WGS) entry which is preliminary data.</text>
</comment>
<evidence type="ECO:0000256" key="1">
    <source>
        <dbReference type="SAM" id="MobiDB-lite"/>
    </source>
</evidence>
<gene>
    <name evidence="2" type="ORF">GEV33_012879</name>
</gene>
<sequence length="487" mass="55309">MQGKGSIPPASNAPASEPSTVAAWISNSGGSGFKSLARLAHHVERSQQRANSVTNACASLRRVIKWECSLLLILPPWLEEWRWRPCVCRRGLLFKPIFCDRNPSEIASMLGHKPEVRQDEELEFHFNKGQFVVENSLARFGPLRLCLWVFLKSRVYINHLRTLQDLKAKIRAEIAHHVTYYRCAPTQLCKRPSTLCLPVTCQPDPAMFHRPRKAPTEIHHYRGQEAAYAINDYVMRTTAVKRTDTRPVDSEGDVNSRLNDLENLLTKFEDEDDVEGEQLEISGVSDISKILKPKVPASVKAKQDKILKLRAVKTNVTETVATTENVNKLEVKEAPEEPLEILLQRLNKENVKRKDEKHDDTNENKEGLQTKPEIGSRHQRQSVYLEQKPPLDDNSALELHKSKSYIVSLIDKALSKELGTVPGDKCSRKEFLSMNPKKAIDLVNRHISPKIYDRTMSLDLTTPASTSKKDEQQCVCKNGKLIIINYK</sequence>
<dbReference type="AlphaFoldDB" id="A0A8J6H907"/>
<proteinExistence type="predicted"/>
<keyword evidence="3" id="KW-1185">Reference proteome</keyword>
<feature type="compositionally biased region" description="Basic and acidic residues" evidence="1">
    <location>
        <begin position="350"/>
        <end position="368"/>
    </location>
</feature>
<name>A0A8J6H907_TENMO</name>
<evidence type="ECO:0000313" key="3">
    <source>
        <dbReference type="Proteomes" id="UP000719412"/>
    </source>
</evidence>
<organism evidence="2 3">
    <name type="scientific">Tenebrio molitor</name>
    <name type="common">Yellow mealworm beetle</name>
    <dbReference type="NCBI Taxonomy" id="7067"/>
    <lineage>
        <taxon>Eukaryota</taxon>
        <taxon>Metazoa</taxon>
        <taxon>Ecdysozoa</taxon>
        <taxon>Arthropoda</taxon>
        <taxon>Hexapoda</taxon>
        <taxon>Insecta</taxon>
        <taxon>Pterygota</taxon>
        <taxon>Neoptera</taxon>
        <taxon>Endopterygota</taxon>
        <taxon>Coleoptera</taxon>
        <taxon>Polyphaga</taxon>
        <taxon>Cucujiformia</taxon>
        <taxon>Tenebrionidae</taxon>
        <taxon>Tenebrio</taxon>
    </lineage>
</organism>